<dbReference type="PANTHER" id="PTHR46565:SF20">
    <property type="entry name" value="COLD SHOCK DOMAIN-CONTAINING PROTEIN 4"/>
    <property type="match status" value="1"/>
</dbReference>
<dbReference type="PROSITE" id="PS00352">
    <property type="entry name" value="CSD_1"/>
    <property type="match status" value="1"/>
</dbReference>
<dbReference type="EMBL" id="HBGG01020810">
    <property type="protein sequence ID" value="CAD9208573.1"/>
    <property type="molecule type" value="Transcribed_RNA"/>
</dbReference>
<dbReference type="InterPro" id="IPR019844">
    <property type="entry name" value="CSD_CS"/>
</dbReference>
<gene>
    <name evidence="3" type="ORF">TCHU04912_LOCUS10810</name>
</gene>
<dbReference type="CDD" id="cd04458">
    <property type="entry name" value="CSP_CDS"/>
    <property type="match status" value="1"/>
</dbReference>
<feature type="region of interest" description="Disordered" evidence="1">
    <location>
        <begin position="76"/>
        <end position="116"/>
    </location>
</feature>
<dbReference type="InterPro" id="IPR002059">
    <property type="entry name" value="CSP_DNA-bd"/>
</dbReference>
<proteinExistence type="predicted"/>
<evidence type="ECO:0000256" key="1">
    <source>
        <dbReference type="SAM" id="MobiDB-lite"/>
    </source>
</evidence>
<dbReference type="PRINTS" id="PR00050">
    <property type="entry name" value="COLDSHOCK"/>
</dbReference>
<sequence>MAAPAGKSTGKVKWFNSQKGFGFITPDDGQEDIFVHQSSIHSQGFRSLDENEDVEYDLEQGNDGRLKAVNVTGPNGDYVKGAPRQGGGGFGGGGGYGGGGRGGGGRGGYGDGGYGGGRGGGGYGGGGYGDGGYGGGRGGGW</sequence>
<dbReference type="GO" id="GO:0003676">
    <property type="term" value="F:nucleic acid binding"/>
    <property type="evidence" value="ECO:0007669"/>
    <property type="project" value="InterPro"/>
</dbReference>
<reference evidence="3" key="1">
    <citation type="submission" date="2021-01" db="EMBL/GenBank/DDBJ databases">
        <authorList>
            <person name="Corre E."/>
            <person name="Pelletier E."/>
            <person name="Niang G."/>
            <person name="Scheremetjew M."/>
            <person name="Finn R."/>
            <person name="Kale V."/>
            <person name="Holt S."/>
            <person name="Cochrane G."/>
            <person name="Meng A."/>
            <person name="Brown T."/>
            <person name="Cohen L."/>
        </authorList>
    </citation>
    <scope>NUCLEOTIDE SEQUENCE</scope>
    <source>
        <strain evidence="3">PLY429</strain>
    </source>
</reference>
<accession>A0A7S1SU53</accession>
<evidence type="ECO:0000313" key="3">
    <source>
        <dbReference type="EMBL" id="CAD9208573.1"/>
    </source>
</evidence>
<dbReference type="PROSITE" id="PS51857">
    <property type="entry name" value="CSD_2"/>
    <property type="match status" value="1"/>
</dbReference>
<dbReference type="PANTHER" id="PTHR46565">
    <property type="entry name" value="COLD SHOCK DOMAIN PROTEIN 2"/>
    <property type="match status" value="1"/>
</dbReference>
<feature type="domain" description="CSD" evidence="2">
    <location>
        <begin position="7"/>
        <end position="73"/>
    </location>
</feature>
<name>A0A7S1SU53_9CHLO</name>
<dbReference type="AlphaFoldDB" id="A0A7S1SU53"/>
<dbReference type="InterPro" id="IPR011129">
    <property type="entry name" value="CSD"/>
</dbReference>
<protein>
    <recommendedName>
        <fullName evidence="2">CSD domain-containing protein</fullName>
    </recommendedName>
</protein>
<feature type="compositionally biased region" description="Gly residues" evidence="1">
    <location>
        <begin position="84"/>
        <end position="116"/>
    </location>
</feature>
<evidence type="ECO:0000259" key="2">
    <source>
        <dbReference type="PROSITE" id="PS51857"/>
    </source>
</evidence>
<dbReference type="SUPFAM" id="SSF50249">
    <property type="entry name" value="Nucleic acid-binding proteins"/>
    <property type="match status" value="1"/>
</dbReference>
<dbReference type="InterPro" id="IPR012340">
    <property type="entry name" value="NA-bd_OB-fold"/>
</dbReference>
<dbReference type="Pfam" id="PF00313">
    <property type="entry name" value="CSD"/>
    <property type="match status" value="1"/>
</dbReference>
<organism evidence="3">
    <name type="scientific">Tetraselmis chuii</name>
    <dbReference type="NCBI Taxonomy" id="63592"/>
    <lineage>
        <taxon>Eukaryota</taxon>
        <taxon>Viridiplantae</taxon>
        <taxon>Chlorophyta</taxon>
        <taxon>core chlorophytes</taxon>
        <taxon>Chlorodendrophyceae</taxon>
        <taxon>Chlorodendrales</taxon>
        <taxon>Chlorodendraceae</taxon>
        <taxon>Tetraselmis</taxon>
    </lineage>
</organism>
<dbReference type="SMART" id="SM00357">
    <property type="entry name" value="CSP"/>
    <property type="match status" value="1"/>
</dbReference>
<dbReference type="Gene3D" id="2.40.50.140">
    <property type="entry name" value="Nucleic acid-binding proteins"/>
    <property type="match status" value="1"/>
</dbReference>